<proteinExistence type="predicted"/>
<evidence type="ECO:0000256" key="1">
    <source>
        <dbReference type="SAM" id="Phobius"/>
    </source>
</evidence>
<feature type="transmembrane region" description="Helical" evidence="1">
    <location>
        <begin position="55"/>
        <end position="75"/>
    </location>
</feature>
<keyword evidence="1" id="KW-0472">Membrane</keyword>
<keyword evidence="1" id="KW-0812">Transmembrane</keyword>
<dbReference type="RefSeq" id="WP_207911020.1">
    <property type="nucleotide sequence ID" value="NZ_SKFG01000026.1"/>
</dbReference>
<evidence type="ECO:0000313" key="2">
    <source>
        <dbReference type="EMBL" id="TCZ74324.1"/>
    </source>
</evidence>
<protein>
    <submittedName>
        <fullName evidence="2">Uncharacterized protein</fullName>
    </submittedName>
</protein>
<feature type="transmembrane region" description="Helical" evidence="1">
    <location>
        <begin position="15"/>
        <end position="34"/>
    </location>
</feature>
<evidence type="ECO:0000313" key="3">
    <source>
        <dbReference type="Proteomes" id="UP000295418"/>
    </source>
</evidence>
<keyword evidence="3" id="KW-1185">Reference proteome</keyword>
<feature type="non-terminal residue" evidence="2">
    <location>
        <position position="1"/>
    </location>
</feature>
<reference evidence="2 3" key="1">
    <citation type="submission" date="2019-03" db="EMBL/GenBank/DDBJ databases">
        <authorList>
            <person name="Kim M.K.M."/>
        </authorList>
    </citation>
    <scope>NUCLEOTIDE SEQUENCE [LARGE SCALE GENOMIC DNA]</scope>
    <source>
        <strain evidence="2 3">18JY21-1</strain>
    </source>
</reference>
<sequence>VAVKIIGNVVFVPRYGITGGAVAAILAFGVAAALNLVRLHGRTALIPRGEAMRRVGAPIIACGMMGMVVLALLYGGEYMFAAADHPLSLRLEATVLTLVAVTAGIVSYAAGLVWMRALSPELARMMPGASKLLRRNSR</sequence>
<dbReference type="EMBL" id="SKFG01000026">
    <property type="protein sequence ID" value="TCZ74324.1"/>
    <property type="molecule type" value="Genomic_DNA"/>
</dbReference>
<comment type="caution">
    <text evidence="2">The sequence shown here is derived from an EMBL/GenBank/DDBJ whole genome shotgun (WGS) entry which is preliminary data.</text>
</comment>
<accession>A0A4R4E419</accession>
<gene>
    <name evidence="2" type="ORF">E0485_19595</name>
</gene>
<feature type="transmembrane region" description="Helical" evidence="1">
    <location>
        <begin position="95"/>
        <end position="115"/>
    </location>
</feature>
<dbReference type="AlphaFoldDB" id="A0A4R4E419"/>
<dbReference type="Proteomes" id="UP000295418">
    <property type="component" value="Unassembled WGS sequence"/>
</dbReference>
<name>A0A4R4E419_9BACL</name>
<keyword evidence="1" id="KW-1133">Transmembrane helix</keyword>
<organism evidence="2 3">
    <name type="scientific">Paenibacillus albiflavus</name>
    <dbReference type="NCBI Taxonomy" id="2545760"/>
    <lineage>
        <taxon>Bacteria</taxon>
        <taxon>Bacillati</taxon>
        <taxon>Bacillota</taxon>
        <taxon>Bacilli</taxon>
        <taxon>Bacillales</taxon>
        <taxon>Paenibacillaceae</taxon>
        <taxon>Paenibacillus</taxon>
    </lineage>
</organism>